<dbReference type="Pfam" id="PF03732">
    <property type="entry name" value="Retrotrans_gag"/>
    <property type="match status" value="1"/>
</dbReference>
<organism evidence="4 5">
    <name type="scientific">Rhododendron simsii</name>
    <name type="common">Sims's rhododendron</name>
    <dbReference type="NCBI Taxonomy" id="118357"/>
    <lineage>
        <taxon>Eukaryota</taxon>
        <taxon>Viridiplantae</taxon>
        <taxon>Streptophyta</taxon>
        <taxon>Embryophyta</taxon>
        <taxon>Tracheophyta</taxon>
        <taxon>Spermatophyta</taxon>
        <taxon>Magnoliopsida</taxon>
        <taxon>eudicotyledons</taxon>
        <taxon>Gunneridae</taxon>
        <taxon>Pentapetalae</taxon>
        <taxon>asterids</taxon>
        <taxon>Ericales</taxon>
        <taxon>Ericaceae</taxon>
        <taxon>Ericoideae</taxon>
        <taxon>Rhodoreae</taxon>
        <taxon>Rhododendron</taxon>
    </lineage>
</organism>
<comment type="caution">
    <text evidence="4">The sequence shown here is derived from an EMBL/GenBank/DDBJ whole genome shotgun (WGS) entry which is preliminary data.</text>
</comment>
<feature type="region of interest" description="Disordered" evidence="1">
    <location>
        <begin position="1"/>
        <end position="26"/>
    </location>
</feature>
<evidence type="ECO:0000259" key="3">
    <source>
        <dbReference type="Pfam" id="PF14244"/>
    </source>
</evidence>
<evidence type="ECO:0000256" key="1">
    <source>
        <dbReference type="SAM" id="MobiDB-lite"/>
    </source>
</evidence>
<accession>A0A834LXG4</accession>
<proteinExistence type="predicted"/>
<dbReference type="AlphaFoldDB" id="A0A834LXG4"/>
<dbReference type="OrthoDB" id="5544992at2759"/>
<evidence type="ECO:0000313" key="5">
    <source>
        <dbReference type="Proteomes" id="UP000626092"/>
    </source>
</evidence>
<sequence length="225" mass="25284">MSSTDSNPKSQGNTPPVQHESIDNPYFLHHSDNPGQVLVSTLLNGDNYPSWQRAMIVALSAKNKFGFVDGSLPKPNDSSPKHSSWVRCNHMVLSWLLNSLDYHLRESVIFGETAAEIWANLRERFSQGNGPRLFQLQREIVNLHQDQQSVAAYHTRMKSCWDALSHLTNLPSCTCGAAKAISDLQQQFRLLQFLMGLNDSFTGVRSQMLLMEPLPSVNKAYSLLL</sequence>
<protein>
    <recommendedName>
        <fullName evidence="6">Retrotransposon Copia-like N-terminal domain-containing protein</fullName>
    </recommendedName>
</protein>
<reference evidence="4" key="1">
    <citation type="submission" date="2019-11" db="EMBL/GenBank/DDBJ databases">
        <authorList>
            <person name="Liu Y."/>
            <person name="Hou J."/>
            <person name="Li T.-Q."/>
            <person name="Guan C.-H."/>
            <person name="Wu X."/>
            <person name="Wu H.-Z."/>
            <person name="Ling F."/>
            <person name="Zhang R."/>
            <person name="Shi X.-G."/>
            <person name="Ren J.-P."/>
            <person name="Chen E.-F."/>
            <person name="Sun J.-M."/>
        </authorList>
    </citation>
    <scope>NUCLEOTIDE SEQUENCE</scope>
    <source>
        <strain evidence="4">Adult_tree_wgs_1</strain>
        <tissue evidence="4">Leaves</tissue>
    </source>
</reference>
<dbReference type="InterPro" id="IPR029472">
    <property type="entry name" value="Copia-like_N"/>
</dbReference>
<evidence type="ECO:0000313" key="4">
    <source>
        <dbReference type="EMBL" id="KAF7154617.1"/>
    </source>
</evidence>
<dbReference type="Proteomes" id="UP000626092">
    <property type="component" value="Unassembled WGS sequence"/>
</dbReference>
<dbReference type="PANTHER" id="PTHR37610:SF97">
    <property type="entry name" value="RETROTRANSPOSON GAG DOMAIN-CONTAINING PROTEIN"/>
    <property type="match status" value="1"/>
</dbReference>
<gene>
    <name evidence="4" type="ORF">RHSIM_Rhsim01G0137000</name>
</gene>
<dbReference type="InterPro" id="IPR005162">
    <property type="entry name" value="Retrotrans_gag_dom"/>
</dbReference>
<dbReference type="Pfam" id="PF14244">
    <property type="entry name" value="Retrotran_gag_3"/>
    <property type="match status" value="1"/>
</dbReference>
<keyword evidence="5" id="KW-1185">Reference proteome</keyword>
<evidence type="ECO:0008006" key="6">
    <source>
        <dbReference type="Google" id="ProtNLM"/>
    </source>
</evidence>
<feature type="domain" description="Retrotransposon Copia-like N-terminal" evidence="3">
    <location>
        <begin position="29"/>
        <end position="76"/>
    </location>
</feature>
<feature type="compositionally biased region" description="Polar residues" evidence="1">
    <location>
        <begin position="1"/>
        <end position="16"/>
    </location>
</feature>
<name>A0A834LXG4_RHOSS</name>
<dbReference type="PANTHER" id="PTHR37610">
    <property type="entry name" value="CCHC-TYPE DOMAIN-CONTAINING PROTEIN"/>
    <property type="match status" value="1"/>
</dbReference>
<feature type="domain" description="Retrotransposon gag" evidence="2">
    <location>
        <begin position="115"/>
        <end position="198"/>
    </location>
</feature>
<evidence type="ECO:0000259" key="2">
    <source>
        <dbReference type="Pfam" id="PF03732"/>
    </source>
</evidence>
<dbReference type="EMBL" id="WJXA01000001">
    <property type="protein sequence ID" value="KAF7154617.1"/>
    <property type="molecule type" value="Genomic_DNA"/>
</dbReference>